<feature type="compositionally biased region" description="Basic and acidic residues" evidence="3">
    <location>
        <begin position="440"/>
        <end position="451"/>
    </location>
</feature>
<proteinExistence type="predicted"/>
<dbReference type="OrthoDB" id="9994767at2759"/>
<keyword evidence="1 2" id="KW-0175">Coiled coil</keyword>
<dbReference type="InterPro" id="IPR039303">
    <property type="entry name" value="CCDC50"/>
</dbReference>
<dbReference type="InterPro" id="IPR029311">
    <property type="entry name" value="CCDC50_N"/>
</dbReference>
<dbReference type="Pfam" id="PF15295">
    <property type="entry name" value="CCDC50_N"/>
    <property type="match status" value="1"/>
</dbReference>
<gene>
    <name evidence="5" type="ORF">BV898_08754</name>
</gene>
<feature type="region of interest" description="Disordered" evidence="3">
    <location>
        <begin position="149"/>
        <end position="173"/>
    </location>
</feature>
<feature type="compositionally biased region" description="Basic and acidic residues" evidence="3">
    <location>
        <begin position="149"/>
        <end position="161"/>
    </location>
</feature>
<comment type="caution">
    <text evidence="5">The sequence shown here is derived from an EMBL/GenBank/DDBJ whole genome shotgun (WGS) entry which is preliminary data.</text>
</comment>
<feature type="coiled-coil region" evidence="2">
    <location>
        <begin position="224"/>
        <end position="292"/>
    </location>
</feature>
<evidence type="ECO:0000256" key="3">
    <source>
        <dbReference type="SAM" id="MobiDB-lite"/>
    </source>
</evidence>
<sequence>MAQIGRYGDAGKVVVEGSTPEAGLVKNVCKQWIVHEDEGLAHRLQKEEFQSHFGHNKEQRRVIRGDIKEARIAFSEEVTEIEKQRQRHLQHLREVEQRDQKLAESLQRKLEEEEHRKLSTRRSQDEELALELQLEEEDRRQSRRVIVEPLRKTLSHQRSDPNPDPNPSENFNHLRQDISQPVSSSSSRIIPVQQVFPAPPQRPISDSDRNLALRISAASENDQRRLQEIEDERLARQLQEMEQRATVVKDDYQFAVESQDAEYARLLDEKEKERLRKQLEKHQAKKEGMRHGLVRLDEDPAADMTDLPVRYHPMPPTRPRNHGIVSPAGLVDPFTDLPARHRITGNNAASVTAGPPAPPPASLNIATLIDPTYRGPAYRNPEALLQPAANGSPPGLPRFQDLRQTVSANNAPDSNRTEVLRQTASLDSPGRGGRGKSGGKVKDAKESCKTQ</sequence>
<organism evidence="5 6">
    <name type="scientific">Hypsibius exemplaris</name>
    <name type="common">Freshwater tardigrade</name>
    <dbReference type="NCBI Taxonomy" id="2072580"/>
    <lineage>
        <taxon>Eukaryota</taxon>
        <taxon>Metazoa</taxon>
        <taxon>Ecdysozoa</taxon>
        <taxon>Tardigrada</taxon>
        <taxon>Eutardigrada</taxon>
        <taxon>Parachela</taxon>
        <taxon>Hypsibioidea</taxon>
        <taxon>Hypsibiidae</taxon>
        <taxon>Hypsibius</taxon>
    </lineage>
</organism>
<feature type="compositionally biased region" description="Polar residues" evidence="3">
    <location>
        <begin position="402"/>
        <end position="414"/>
    </location>
</feature>
<evidence type="ECO:0000313" key="5">
    <source>
        <dbReference type="EMBL" id="OQV17176.1"/>
    </source>
</evidence>
<feature type="coiled-coil region" evidence="2">
    <location>
        <begin position="78"/>
        <end position="123"/>
    </location>
</feature>
<dbReference type="PANTHER" id="PTHR22115:SF4">
    <property type="entry name" value="COILED-COIL DOMAIN-CONTAINING PROTEIN"/>
    <property type="match status" value="1"/>
</dbReference>
<name>A0A1W0WPN9_HYPEX</name>
<protein>
    <recommendedName>
        <fullName evidence="4">Coiled-coil domain-containing protein</fullName>
    </recommendedName>
</protein>
<dbReference type="PANTHER" id="PTHR22115">
    <property type="entry name" value="C3ORF6 PROTEIN-RELATED"/>
    <property type="match status" value="1"/>
</dbReference>
<dbReference type="AlphaFoldDB" id="A0A1W0WPN9"/>
<feature type="domain" description="Coiled-coil" evidence="4">
    <location>
        <begin position="25"/>
        <end position="141"/>
    </location>
</feature>
<dbReference type="EMBL" id="MTYJ01000065">
    <property type="protein sequence ID" value="OQV17176.1"/>
    <property type="molecule type" value="Genomic_DNA"/>
</dbReference>
<dbReference type="Proteomes" id="UP000192578">
    <property type="component" value="Unassembled WGS sequence"/>
</dbReference>
<evidence type="ECO:0000259" key="4">
    <source>
        <dbReference type="Pfam" id="PF15295"/>
    </source>
</evidence>
<evidence type="ECO:0000256" key="1">
    <source>
        <dbReference type="ARBA" id="ARBA00023054"/>
    </source>
</evidence>
<feature type="region of interest" description="Disordered" evidence="3">
    <location>
        <begin position="384"/>
        <end position="451"/>
    </location>
</feature>
<keyword evidence="6" id="KW-1185">Reference proteome</keyword>
<reference evidence="6" key="1">
    <citation type="submission" date="2017-01" db="EMBL/GenBank/DDBJ databases">
        <title>Comparative genomics of anhydrobiosis in the tardigrade Hypsibius dujardini.</title>
        <authorList>
            <person name="Yoshida Y."/>
            <person name="Koutsovoulos G."/>
            <person name="Laetsch D."/>
            <person name="Stevens L."/>
            <person name="Kumar S."/>
            <person name="Horikawa D."/>
            <person name="Ishino K."/>
            <person name="Komine S."/>
            <person name="Tomita M."/>
            <person name="Blaxter M."/>
            <person name="Arakawa K."/>
        </authorList>
    </citation>
    <scope>NUCLEOTIDE SEQUENCE [LARGE SCALE GENOMIC DNA]</scope>
    <source>
        <strain evidence="6">Z151</strain>
    </source>
</reference>
<evidence type="ECO:0000256" key="2">
    <source>
        <dbReference type="SAM" id="Coils"/>
    </source>
</evidence>
<evidence type="ECO:0000313" key="6">
    <source>
        <dbReference type="Proteomes" id="UP000192578"/>
    </source>
</evidence>
<accession>A0A1W0WPN9</accession>